<keyword evidence="2" id="KW-1185">Reference proteome</keyword>
<dbReference type="Proteomes" id="UP000199321">
    <property type="component" value="Unassembled WGS sequence"/>
</dbReference>
<dbReference type="EMBL" id="FNBA01000002">
    <property type="protein sequence ID" value="SDE72255.1"/>
    <property type="molecule type" value="Genomic_DNA"/>
</dbReference>
<accession>A0A1G7F9T3</accession>
<gene>
    <name evidence="1" type="ORF">SAMN05421855_102407</name>
</gene>
<dbReference type="RefSeq" id="WP_175445425.1">
    <property type="nucleotide sequence ID" value="NZ_BMWO01000002.1"/>
</dbReference>
<protein>
    <submittedName>
        <fullName evidence="1">Uncharacterized protein</fullName>
    </submittedName>
</protein>
<proteinExistence type="predicted"/>
<evidence type="ECO:0000313" key="1">
    <source>
        <dbReference type="EMBL" id="SDE72255.1"/>
    </source>
</evidence>
<sequence length="50" mass="5898">MQKMYSETSREERVNENLAPKEGTIRFLLDYSKALSVIDYNKLKFEALLN</sequence>
<name>A0A1G7F9T3_9FLAO</name>
<organism evidence="1 2">
    <name type="scientific">Ulvibacter litoralis</name>
    <dbReference type="NCBI Taxonomy" id="227084"/>
    <lineage>
        <taxon>Bacteria</taxon>
        <taxon>Pseudomonadati</taxon>
        <taxon>Bacteroidota</taxon>
        <taxon>Flavobacteriia</taxon>
        <taxon>Flavobacteriales</taxon>
        <taxon>Flavobacteriaceae</taxon>
        <taxon>Ulvibacter</taxon>
    </lineage>
</organism>
<reference evidence="1 2" key="1">
    <citation type="submission" date="2016-10" db="EMBL/GenBank/DDBJ databases">
        <authorList>
            <person name="de Groot N.N."/>
        </authorList>
    </citation>
    <scope>NUCLEOTIDE SEQUENCE [LARGE SCALE GENOMIC DNA]</scope>
    <source>
        <strain evidence="1 2">DSM 16195</strain>
    </source>
</reference>
<evidence type="ECO:0000313" key="2">
    <source>
        <dbReference type="Proteomes" id="UP000199321"/>
    </source>
</evidence>
<dbReference type="AlphaFoldDB" id="A0A1G7F9T3"/>